<dbReference type="EMBL" id="CAJVQB010117557">
    <property type="protein sequence ID" value="CAG8852902.1"/>
    <property type="molecule type" value="Genomic_DNA"/>
</dbReference>
<dbReference type="Proteomes" id="UP000789901">
    <property type="component" value="Unassembled WGS sequence"/>
</dbReference>
<gene>
    <name evidence="1" type="ORF">GMARGA_LOCUS41723</name>
</gene>
<evidence type="ECO:0000313" key="2">
    <source>
        <dbReference type="Proteomes" id="UP000789901"/>
    </source>
</evidence>
<sequence length="45" mass="5152">EEMVIENNNNLNSLNNSTIYADKLISYIEIASGIYKSILIQNMFI</sequence>
<accession>A0ABN7XCI0</accession>
<reference evidence="1 2" key="1">
    <citation type="submission" date="2021-06" db="EMBL/GenBank/DDBJ databases">
        <authorList>
            <person name="Kallberg Y."/>
            <person name="Tangrot J."/>
            <person name="Rosling A."/>
        </authorList>
    </citation>
    <scope>NUCLEOTIDE SEQUENCE [LARGE SCALE GENOMIC DNA]</scope>
    <source>
        <strain evidence="1 2">120-4 pot B 10/14</strain>
    </source>
</reference>
<keyword evidence="2" id="KW-1185">Reference proteome</keyword>
<protein>
    <submittedName>
        <fullName evidence="1">38867_t:CDS:1</fullName>
    </submittedName>
</protein>
<name>A0ABN7XCI0_GIGMA</name>
<feature type="non-terminal residue" evidence="1">
    <location>
        <position position="1"/>
    </location>
</feature>
<organism evidence="1 2">
    <name type="scientific">Gigaspora margarita</name>
    <dbReference type="NCBI Taxonomy" id="4874"/>
    <lineage>
        <taxon>Eukaryota</taxon>
        <taxon>Fungi</taxon>
        <taxon>Fungi incertae sedis</taxon>
        <taxon>Mucoromycota</taxon>
        <taxon>Glomeromycotina</taxon>
        <taxon>Glomeromycetes</taxon>
        <taxon>Diversisporales</taxon>
        <taxon>Gigasporaceae</taxon>
        <taxon>Gigaspora</taxon>
    </lineage>
</organism>
<proteinExistence type="predicted"/>
<feature type="non-terminal residue" evidence="1">
    <location>
        <position position="45"/>
    </location>
</feature>
<comment type="caution">
    <text evidence="1">The sequence shown here is derived from an EMBL/GenBank/DDBJ whole genome shotgun (WGS) entry which is preliminary data.</text>
</comment>
<evidence type="ECO:0000313" key="1">
    <source>
        <dbReference type="EMBL" id="CAG8852902.1"/>
    </source>
</evidence>